<dbReference type="SMART" id="SM00854">
    <property type="entry name" value="PGA_cap"/>
    <property type="match status" value="1"/>
</dbReference>
<dbReference type="InterPro" id="IPR005479">
    <property type="entry name" value="CPAse_ATP-bd"/>
</dbReference>
<sequence length="1014" mass="110165">MKIAEHQMLLPGNVHTRRRAIRLTLSGAEGLTVPPATVARLRACGDRMRPEITDYPAWRRLLAARGDVPAAGVVEVLALLFQRYCNWPFKYAAWRETATPNHPELPGELARRGQALFETASERVGLAAGRAALDLLGALQGGSTGGALFASFGAALSGMLRKVDAETPSADSMRLIEAAVSRGLPWSVVGRSHYIRIGQGRHAQLLKGTESSNTRSINRAISRDKDVTHRLLDQAGLPVARQHVTSSAKKAAICAADIGYPVVVKPRDGNMGRGVSVGVRDAAELRTAFRRAQAVSRHVVIESVIAGTEYRLLVVNDRFVGAIQRRPAHVTGDGVSTIRRLVARENRRPAREPLLRGSMATLKALKLDRDALRVLRQQGLTPDDVPQDGVEVALRIESNVSRGGEPFDVTDQVHPQNAELAVQTARLIGLDVCGVDFISPDVTVPWQANGAAICEVNSRPGLQIHMHPMGKRGREIPRAILEMLFPKRAPARPPVIALIGLPHETRPLRQRIEAAAGQGGRVLGLCAPGDGSAAFSGSACRLLDDPAALDWDSQIDALLIEITPAQIEAEGLGVERLDLALAAMEETPDQPQRWAVALHRVARDRIAEIDAPDALDRALSVLDLAKAAPDDAASRPAEADDQPVRRRAPREDEFSVLFLGDIGFGESYMNHPRMTELQPVLGRHGHGYSLRHLRGILALPDMTIANLEVPLCGRTDPALQGRKQFLGWCDAQRTAIALKQAGIDAVTLANNHALDCGMQGIAETMGWLDQLGIAGIGAGPDAATASHPLIRRFRVAGRDRALVVFPGFEHRRSYDRRFRWYARGGRGGIAMLSPEAMKDQIAALREVLPDPLFVAFPHWGRDYGEITDTQRDGAAALMAAGIDLIIGHGAHVTQQAARIDGRPVLFNIGNFIWNTPGRFNRRDVLPLGLAVTLNFGAEDRAGDHLRIYPLVIDNDVTRYQNRPVNEAEFRGAADLLGEMLEEELREHHDAAGLYLEMRLAARSGATQDDAVAAE</sequence>
<name>A0A1G6WDX6_9RHOB</name>
<dbReference type="InterPro" id="IPR029052">
    <property type="entry name" value="Metallo-depent_PP-like"/>
</dbReference>
<dbReference type="PANTHER" id="PTHR33393:SF13">
    <property type="entry name" value="PGA BIOSYNTHESIS PROTEIN CAPA"/>
    <property type="match status" value="1"/>
</dbReference>
<dbReference type="STRING" id="591205.SAMN05421538_10291"/>
<dbReference type="Gene3D" id="3.60.21.10">
    <property type="match status" value="1"/>
</dbReference>
<evidence type="ECO:0000256" key="1">
    <source>
        <dbReference type="ARBA" id="ARBA00005662"/>
    </source>
</evidence>
<dbReference type="RefSeq" id="WP_090521151.1">
    <property type="nucleotide sequence ID" value="NZ_FNAH01000002.1"/>
</dbReference>
<dbReference type="OrthoDB" id="9803907at2"/>
<accession>A0A1G6WDX6</accession>
<keyword evidence="2" id="KW-0547">Nucleotide-binding</keyword>
<dbReference type="PROSITE" id="PS50975">
    <property type="entry name" value="ATP_GRASP"/>
    <property type="match status" value="1"/>
</dbReference>
<dbReference type="PANTHER" id="PTHR33393">
    <property type="entry name" value="POLYGLUTAMINE SYNTHESIS ACCESSORY PROTEIN RV0574C-RELATED"/>
    <property type="match status" value="1"/>
</dbReference>
<reference evidence="4 5" key="1">
    <citation type="submission" date="2016-10" db="EMBL/GenBank/DDBJ databases">
        <authorList>
            <person name="de Groot N.N."/>
        </authorList>
    </citation>
    <scope>NUCLEOTIDE SEQUENCE [LARGE SCALE GENOMIC DNA]</scope>
    <source>
        <strain evidence="4 5">DSM 22220</strain>
    </source>
</reference>
<dbReference type="GO" id="GO:0005524">
    <property type="term" value="F:ATP binding"/>
    <property type="evidence" value="ECO:0007669"/>
    <property type="project" value="UniProtKB-UniRule"/>
</dbReference>
<protein>
    <submittedName>
        <fullName evidence="4">Cyanophycin synthetase</fullName>
    </submittedName>
</protein>
<evidence type="ECO:0000259" key="3">
    <source>
        <dbReference type="PROSITE" id="PS50975"/>
    </source>
</evidence>
<keyword evidence="2" id="KW-0067">ATP-binding</keyword>
<dbReference type="Pfam" id="PF09587">
    <property type="entry name" value="PGA_cap"/>
    <property type="match status" value="1"/>
</dbReference>
<organism evidence="4 5">
    <name type="scientific">Paracoccus isoporae</name>
    <dbReference type="NCBI Taxonomy" id="591205"/>
    <lineage>
        <taxon>Bacteria</taxon>
        <taxon>Pseudomonadati</taxon>
        <taxon>Pseudomonadota</taxon>
        <taxon>Alphaproteobacteria</taxon>
        <taxon>Rhodobacterales</taxon>
        <taxon>Paracoccaceae</taxon>
        <taxon>Paracoccus</taxon>
    </lineage>
</organism>
<dbReference type="SUPFAM" id="SSF56300">
    <property type="entry name" value="Metallo-dependent phosphatases"/>
    <property type="match status" value="1"/>
</dbReference>
<gene>
    <name evidence="4" type="ORF">SAMN05421538_10291</name>
</gene>
<dbReference type="EMBL" id="FNAH01000002">
    <property type="protein sequence ID" value="SDD63285.1"/>
    <property type="molecule type" value="Genomic_DNA"/>
</dbReference>
<dbReference type="Gene3D" id="3.30.470.20">
    <property type="entry name" value="ATP-grasp fold, B domain"/>
    <property type="match status" value="2"/>
</dbReference>
<dbReference type="InterPro" id="IPR011761">
    <property type="entry name" value="ATP-grasp"/>
</dbReference>
<proteinExistence type="inferred from homology"/>
<comment type="similarity">
    <text evidence="1">Belongs to the CapA family.</text>
</comment>
<dbReference type="Pfam" id="PF08443">
    <property type="entry name" value="RimK"/>
    <property type="match status" value="1"/>
</dbReference>
<dbReference type="SUPFAM" id="SSF56059">
    <property type="entry name" value="Glutathione synthetase ATP-binding domain-like"/>
    <property type="match status" value="1"/>
</dbReference>
<dbReference type="Proteomes" id="UP000199344">
    <property type="component" value="Unassembled WGS sequence"/>
</dbReference>
<evidence type="ECO:0000313" key="4">
    <source>
        <dbReference type="EMBL" id="SDD63285.1"/>
    </source>
</evidence>
<dbReference type="InterPro" id="IPR052169">
    <property type="entry name" value="CW_Biosynth-Accessory"/>
</dbReference>
<dbReference type="Pfam" id="PF02786">
    <property type="entry name" value="CPSase_L_D2"/>
    <property type="match status" value="1"/>
</dbReference>
<keyword evidence="5" id="KW-1185">Reference proteome</keyword>
<dbReference type="InterPro" id="IPR013651">
    <property type="entry name" value="ATP-grasp_RimK-type"/>
</dbReference>
<dbReference type="AlphaFoldDB" id="A0A1G6WDX6"/>
<evidence type="ECO:0000256" key="2">
    <source>
        <dbReference type="PROSITE-ProRule" id="PRU00409"/>
    </source>
</evidence>
<dbReference type="GO" id="GO:0046872">
    <property type="term" value="F:metal ion binding"/>
    <property type="evidence" value="ECO:0007669"/>
    <property type="project" value="InterPro"/>
</dbReference>
<dbReference type="InterPro" id="IPR019079">
    <property type="entry name" value="Capsule_synth_CapA"/>
</dbReference>
<feature type="domain" description="ATP-grasp" evidence="3">
    <location>
        <begin position="229"/>
        <end position="485"/>
    </location>
</feature>
<evidence type="ECO:0000313" key="5">
    <source>
        <dbReference type="Proteomes" id="UP000199344"/>
    </source>
</evidence>